<keyword evidence="7 21" id="KW-0732">Signal</keyword>
<dbReference type="InterPro" id="IPR009030">
    <property type="entry name" value="Growth_fac_rcpt_cys_sf"/>
</dbReference>
<keyword evidence="25" id="KW-1185">Reference proteome</keyword>
<keyword evidence="11" id="KW-0067">ATP-binding</keyword>
<feature type="signal peptide" evidence="21">
    <location>
        <begin position="1"/>
        <end position="37"/>
    </location>
</feature>
<dbReference type="SUPFAM" id="SSF57184">
    <property type="entry name" value="Growth factor receptor domain"/>
    <property type="match status" value="1"/>
</dbReference>
<evidence type="ECO:0000256" key="1">
    <source>
        <dbReference type="ARBA" id="ARBA00004479"/>
    </source>
</evidence>
<evidence type="ECO:0000256" key="12">
    <source>
        <dbReference type="ARBA" id="ARBA00022989"/>
    </source>
</evidence>
<keyword evidence="2" id="KW-0723">Serine/threonine-protein kinase</keyword>
<dbReference type="FunFam" id="1.10.510.10:FF:000084">
    <property type="entry name" value="Wall-associated receptor kinase 2"/>
    <property type="match status" value="1"/>
</dbReference>
<keyword evidence="3 19" id="KW-0245">EGF-like domain</keyword>
<reference evidence="24 25" key="1">
    <citation type="submission" date="2024-11" db="EMBL/GenBank/DDBJ databases">
        <title>Chromosome-level genome assembly of Eucalyptus globulus Labill. provides insights into its genome evolution.</title>
        <authorList>
            <person name="Li X."/>
        </authorList>
    </citation>
    <scope>NUCLEOTIDE SEQUENCE [LARGE SCALE GENOMIC DNA]</scope>
    <source>
        <strain evidence="24">CL2024</strain>
        <tissue evidence="24">Fresh tender leaves</tissue>
    </source>
</reference>
<keyword evidence="4" id="KW-0597">Phosphoprotein</keyword>
<accession>A0ABD3LLK8</accession>
<dbReference type="InterPro" id="IPR001245">
    <property type="entry name" value="Ser-Thr/Tyr_kinase_cat_dom"/>
</dbReference>
<dbReference type="InterPro" id="IPR018097">
    <property type="entry name" value="EGF_Ca-bd_CS"/>
</dbReference>
<feature type="transmembrane region" description="Helical" evidence="20">
    <location>
        <begin position="363"/>
        <end position="385"/>
    </location>
</feature>
<comment type="caution">
    <text evidence="24">The sequence shown here is derived from an EMBL/GenBank/DDBJ whole genome shotgun (WGS) entry which is preliminary data.</text>
</comment>
<dbReference type="InterPro" id="IPR008271">
    <property type="entry name" value="Ser/Thr_kinase_AS"/>
</dbReference>
<dbReference type="EMBL" id="JBJKBG010000001">
    <property type="protein sequence ID" value="KAL3752643.1"/>
    <property type="molecule type" value="Genomic_DNA"/>
</dbReference>
<evidence type="ECO:0000256" key="11">
    <source>
        <dbReference type="ARBA" id="ARBA00022840"/>
    </source>
</evidence>
<keyword evidence="6 20" id="KW-0812">Transmembrane</keyword>
<organism evidence="24 25">
    <name type="scientific">Eucalyptus globulus</name>
    <name type="common">Tasmanian blue gum</name>
    <dbReference type="NCBI Taxonomy" id="34317"/>
    <lineage>
        <taxon>Eukaryota</taxon>
        <taxon>Viridiplantae</taxon>
        <taxon>Streptophyta</taxon>
        <taxon>Embryophyta</taxon>
        <taxon>Tracheophyta</taxon>
        <taxon>Spermatophyta</taxon>
        <taxon>Magnoliopsida</taxon>
        <taxon>eudicotyledons</taxon>
        <taxon>Gunneridae</taxon>
        <taxon>Pentapetalae</taxon>
        <taxon>rosids</taxon>
        <taxon>malvids</taxon>
        <taxon>Myrtales</taxon>
        <taxon>Myrtaceae</taxon>
        <taxon>Myrtoideae</taxon>
        <taxon>Eucalypteae</taxon>
        <taxon>Eucalyptus</taxon>
    </lineage>
</organism>
<feature type="chain" id="PRO_5044861276" evidence="21">
    <location>
        <begin position="38"/>
        <end position="737"/>
    </location>
</feature>
<dbReference type="InterPro" id="IPR011009">
    <property type="entry name" value="Kinase-like_dom_sf"/>
</dbReference>
<dbReference type="InterPro" id="IPR000152">
    <property type="entry name" value="EGF-type_Asp/Asn_hydroxyl_site"/>
</dbReference>
<dbReference type="FunFam" id="2.10.25.10:FF:000628">
    <property type="entry name" value="Wall-associated receptor kinase 2"/>
    <property type="match status" value="1"/>
</dbReference>
<evidence type="ECO:0000256" key="8">
    <source>
        <dbReference type="ARBA" id="ARBA00022737"/>
    </source>
</evidence>
<dbReference type="FunFam" id="3.30.200.20:FF:000043">
    <property type="entry name" value="Wall-associated receptor kinase 2"/>
    <property type="match status" value="1"/>
</dbReference>
<dbReference type="FunFam" id="2.10.25.10:FF:000038">
    <property type="entry name" value="Fibrillin 2"/>
    <property type="match status" value="1"/>
</dbReference>
<evidence type="ECO:0000256" key="7">
    <source>
        <dbReference type="ARBA" id="ARBA00022729"/>
    </source>
</evidence>
<feature type="domain" description="EGF-like" evidence="23">
    <location>
        <begin position="308"/>
        <end position="342"/>
    </location>
</feature>
<dbReference type="InterPro" id="IPR049883">
    <property type="entry name" value="NOTCH1_EGF-like"/>
</dbReference>
<dbReference type="AlphaFoldDB" id="A0ABD3LLK8"/>
<dbReference type="Gene3D" id="2.10.25.10">
    <property type="entry name" value="Laminin"/>
    <property type="match status" value="2"/>
</dbReference>
<keyword evidence="5" id="KW-0808">Transferase</keyword>
<dbReference type="PANTHER" id="PTHR27005:SF468">
    <property type="entry name" value="OS01G0310500 PROTEIN"/>
    <property type="match status" value="1"/>
</dbReference>
<dbReference type="InterPro" id="IPR000742">
    <property type="entry name" value="EGF"/>
</dbReference>
<dbReference type="SUPFAM" id="SSF56112">
    <property type="entry name" value="Protein kinase-like (PK-like)"/>
    <property type="match status" value="1"/>
</dbReference>
<evidence type="ECO:0000256" key="9">
    <source>
        <dbReference type="ARBA" id="ARBA00022741"/>
    </source>
</evidence>
<evidence type="ECO:0000256" key="17">
    <source>
        <dbReference type="ARBA" id="ARBA00047951"/>
    </source>
</evidence>
<dbReference type="SMART" id="SM00220">
    <property type="entry name" value="S_TKc"/>
    <property type="match status" value="1"/>
</dbReference>
<dbReference type="InterPro" id="IPR025287">
    <property type="entry name" value="WAK_GUB"/>
</dbReference>
<keyword evidence="10" id="KW-0418">Kinase</keyword>
<keyword evidence="9" id="KW-0547">Nucleotide-binding</keyword>
<evidence type="ECO:0000256" key="20">
    <source>
        <dbReference type="SAM" id="Phobius"/>
    </source>
</evidence>
<evidence type="ECO:0000256" key="19">
    <source>
        <dbReference type="PROSITE-ProRule" id="PRU00076"/>
    </source>
</evidence>
<evidence type="ECO:0000256" key="10">
    <source>
        <dbReference type="ARBA" id="ARBA00022777"/>
    </source>
</evidence>
<keyword evidence="13 20" id="KW-0472">Membrane</keyword>
<evidence type="ECO:0000256" key="3">
    <source>
        <dbReference type="ARBA" id="ARBA00022536"/>
    </source>
</evidence>
<comment type="subcellular location">
    <subcellularLocation>
        <location evidence="1">Membrane</location>
        <topology evidence="1">Single-pass type I membrane protein</topology>
    </subcellularLocation>
</comment>
<dbReference type="PROSITE" id="PS01187">
    <property type="entry name" value="EGF_CA"/>
    <property type="match status" value="1"/>
</dbReference>
<evidence type="ECO:0000313" key="25">
    <source>
        <dbReference type="Proteomes" id="UP001634007"/>
    </source>
</evidence>
<evidence type="ECO:0000256" key="13">
    <source>
        <dbReference type="ARBA" id="ARBA00023136"/>
    </source>
</evidence>
<dbReference type="CDD" id="cd00054">
    <property type="entry name" value="EGF_CA"/>
    <property type="match status" value="1"/>
</dbReference>
<keyword evidence="8" id="KW-0677">Repeat</keyword>
<dbReference type="Gene3D" id="1.10.510.10">
    <property type="entry name" value="Transferase(Phosphotransferase) domain 1"/>
    <property type="match status" value="1"/>
</dbReference>
<evidence type="ECO:0000259" key="23">
    <source>
        <dbReference type="PROSITE" id="PS50026"/>
    </source>
</evidence>
<dbReference type="Pfam" id="PF07645">
    <property type="entry name" value="EGF_CA"/>
    <property type="match status" value="1"/>
</dbReference>
<evidence type="ECO:0000313" key="24">
    <source>
        <dbReference type="EMBL" id="KAL3752643.1"/>
    </source>
</evidence>
<feature type="domain" description="Protein kinase" evidence="22">
    <location>
        <begin position="435"/>
        <end position="717"/>
    </location>
</feature>
<dbReference type="PROSITE" id="PS50026">
    <property type="entry name" value="EGF_3"/>
    <property type="match status" value="1"/>
</dbReference>
<keyword evidence="12 20" id="KW-1133">Transmembrane helix</keyword>
<dbReference type="PROSITE" id="PS00010">
    <property type="entry name" value="ASX_HYDROXYL"/>
    <property type="match status" value="1"/>
</dbReference>
<dbReference type="PROSITE" id="PS50011">
    <property type="entry name" value="PROTEIN_KINASE_DOM"/>
    <property type="match status" value="1"/>
</dbReference>
<evidence type="ECO:0000256" key="21">
    <source>
        <dbReference type="SAM" id="SignalP"/>
    </source>
</evidence>
<evidence type="ECO:0000256" key="16">
    <source>
        <dbReference type="ARBA" id="ARBA00047558"/>
    </source>
</evidence>
<dbReference type="InterPro" id="IPR045274">
    <property type="entry name" value="WAK-like"/>
</dbReference>
<evidence type="ECO:0000256" key="14">
    <source>
        <dbReference type="ARBA" id="ARBA00023157"/>
    </source>
</evidence>
<gene>
    <name evidence="24" type="ORF">ACJRO7_000105</name>
</gene>
<evidence type="ECO:0000256" key="4">
    <source>
        <dbReference type="ARBA" id="ARBA00022553"/>
    </source>
</evidence>
<dbReference type="GO" id="GO:0005524">
    <property type="term" value="F:ATP binding"/>
    <property type="evidence" value="ECO:0007669"/>
    <property type="project" value="UniProtKB-KW"/>
</dbReference>
<evidence type="ECO:0000256" key="5">
    <source>
        <dbReference type="ARBA" id="ARBA00022679"/>
    </source>
</evidence>
<dbReference type="SMART" id="SM00181">
    <property type="entry name" value="EGF"/>
    <property type="match status" value="2"/>
</dbReference>
<dbReference type="SMART" id="SM00179">
    <property type="entry name" value="EGF_CA"/>
    <property type="match status" value="1"/>
</dbReference>
<dbReference type="GO" id="GO:0004674">
    <property type="term" value="F:protein serine/threonine kinase activity"/>
    <property type="evidence" value="ECO:0007669"/>
    <property type="project" value="UniProtKB-KW"/>
</dbReference>
<dbReference type="InterPro" id="IPR000719">
    <property type="entry name" value="Prot_kinase_dom"/>
</dbReference>
<dbReference type="Gene3D" id="3.30.200.20">
    <property type="entry name" value="Phosphorylase Kinase, domain 1"/>
    <property type="match status" value="1"/>
</dbReference>
<keyword evidence="14" id="KW-1015">Disulfide bond</keyword>
<keyword evidence="15" id="KW-0325">Glycoprotein</keyword>
<sequence length="737" mass="81667">MYTKRVEGRTMVIHELLLKVVVLGALLGPYRNSKAEADDLMTKPGCRSSCGHLVIPYPFGSSDSSSNCRIDRPSFTVYCDNSTDPPIPYLHDKSSRLQISDIFVNNHEMRLTVWTGQDCYNSSGHDGSSSNYPGIFLPEFPLSSTKNKFIGVGCDTLAAVEDRHGKYSFGCMSFCGDDSEAINGSCTGIGCCETSIPRNSFYYQISIGSVSNHSNVLDFNPCSYAFVAEIGSYNFSVGDLKQLKFGDPHLVLDWAIGNQTCEEAKKNSTSYMCPKNTNCIDAENGSGYKCTCLEGYQGNPYLEDSCHDIDECADPTINPCEGKCHNIEGSYTCSCPKGYHGNGKKGGGVGQGCIVNPSQLMKILVGIAVGIIVLLFNIGFLYFGYKKRKLIKLKEQYFKQNGGLLLQQQLQECDRTIKTAKLFSAKELEKATDNYDERRIIGRGGQGTVYKGSLPNNMVVAIKKSKLGDQSQIEQFINEVIVLSQINNRNVVKLLGCCLETEVPLLVYEFINSGTLFDHIHDPHKSSKLSWETRLRIASEIAGVLSYLHSMASTPIIHRDVKSANILLDANYTAKVSDFGTSRLVPLDKKQLSTMVQGTLGYLDPEYFHTSQLTEKSDVYSFGVVLVELLTGKKALSFDRPEEERSLAAYFLSSLENDKLFQIAEEVIANEGNNEQVREVANLAKRCLKIKGEERPTMREVTMELEGLRTMANHPWVSGIDVNPKETVHLLVEKTEV</sequence>
<evidence type="ECO:0000259" key="22">
    <source>
        <dbReference type="PROSITE" id="PS50011"/>
    </source>
</evidence>
<dbReference type="Pfam" id="PF07714">
    <property type="entry name" value="PK_Tyr_Ser-Thr"/>
    <property type="match status" value="1"/>
</dbReference>
<dbReference type="Pfam" id="PF13947">
    <property type="entry name" value="GUB_WAK_bind"/>
    <property type="match status" value="1"/>
</dbReference>
<proteinExistence type="predicted"/>
<comment type="catalytic activity">
    <reaction evidence="16">
        <text>L-seryl-[protein] + ATP = O-phospho-L-seryl-[protein] + ADP + H(+)</text>
        <dbReference type="Rhea" id="RHEA:17989"/>
        <dbReference type="Rhea" id="RHEA-COMP:9863"/>
        <dbReference type="Rhea" id="RHEA-COMP:11604"/>
        <dbReference type="ChEBI" id="CHEBI:15378"/>
        <dbReference type="ChEBI" id="CHEBI:29999"/>
        <dbReference type="ChEBI" id="CHEBI:30616"/>
        <dbReference type="ChEBI" id="CHEBI:83421"/>
        <dbReference type="ChEBI" id="CHEBI:456216"/>
    </reaction>
</comment>
<name>A0ABD3LLK8_EUCGL</name>
<dbReference type="SUPFAM" id="SSF57196">
    <property type="entry name" value="EGF/Laminin"/>
    <property type="match status" value="1"/>
</dbReference>
<dbReference type="Proteomes" id="UP001634007">
    <property type="component" value="Unassembled WGS sequence"/>
</dbReference>
<evidence type="ECO:0000256" key="2">
    <source>
        <dbReference type="ARBA" id="ARBA00022527"/>
    </source>
</evidence>
<dbReference type="CDD" id="cd14066">
    <property type="entry name" value="STKc_IRAK"/>
    <property type="match status" value="1"/>
</dbReference>
<dbReference type="PROSITE" id="PS00108">
    <property type="entry name" value="PROTEIN_KINASE_ST"/>
    <property type="match status" value="1"/>
</dbReference>
<dbReference type="InterPro" id="IPR001881">
    <property type="entry name" value="EGF-like_Ca-bd_dom"/>
</dbReference>
<protein>
    <submittedName>
        <fullName evidence="24">Uncharacterized protein</fullName>
    </submittedName>
</protein>
<dbReference type="PANTHER" id="PTHR27005">
    <property type="entry name" value="WALL-ASSOCIATED RECEPTOR KINASE-LIKE 21"/>
    <property type="match status" value="1"/>
</dbReference>
<comment type="catalytic activity">
    <reaction evidence="17">
        <text>L-threonyl-[protein] + ATP = O-phospho-L-threonyl-[protein] + ADP + H(+)</text>
        <dbReference type="Rhea" id="RHEA:46608"/>
        <dbReference type="Rhea" id="RHEA-COMP:11060"/>
        <dbReference type="Rhea" id="RHEA-COMP:11605"/>
        <dbReference type="ChEBI" id="CHEBI:15378"/>
        <dbReference type="ChEBI" id="CHEBI:30013"/>
        <dbReference type="ChEBI" id="CHEBI:30616"/>
        <dbReference type="ChEBI" id="CHEBI:61977"/>
        <dbReference type="ChEBI" id="CHEBI:456216"/>
    </reaction>
</comment>
<evidence type="ECO:0000256" key="18">
    <source>
        <dbReference type="ARBA" id="ARBA00058961"/>
    </source>
</evidence>
<dbReference type="GO" id="GO:0016020">
    <property type="term" value="C:membrane"/>
    <property type="evidence" value="ECO:0007669"/>
    <property type="project" value="UniProtKB-SubCell"/>
</dbReference>
<evidence type="ECO:0000256" key="6">
    <source>
        <dbReference type="ARBA" id="ARBA00022692"/>
    </source>
</evidence>
<evidence type="ECO:0000256" key="15">
    <source>
        <dbReference type="ARBA" id="ARBA00023180"/>
    </source>
</evidence>
<comment type="function">
    <text evidence="18">Serine/threonine-protein kinase that may function as a signaling receptor of extracellular matrix component. Binding to pectin may have significance in the control of cell expansion, morphogenesis and development.</text>
</comment>
<comment type="caution">
    <text evidence="19">Lacks conserved residue(s) required for the propagation of feature annotation.</text>
</comment>